<dbReference type="RefSeq" id="WP_253873100.1">
    <property type="nucleotide sequence ID" value="NZ_BAABHM010000013.1"/>
</dbReference>
<keyword evidence="3" id="KW-1185">Reference proteome</keyword>
<accession>A0ABP8XG80</accession>
<dbReference type="EMBL" id="BAABHM010000013">
    <property type="protein sequence ID" value="GAA4707453.1"/>
    <property type="molecule type" value="Genomic_DNA"/>
</dbReference>
<dbReference type="Proteomes" id="UP001500843">
    <property type="component" value="Unassembled WGS sequence"/>
</dbReference>
<gene>
    <name evidence="2" type="ORF">GCM10023198_32390</name>
</gene>
<evidence type="ECO:0000313" key="2">
    <source>
        <dbReference type="EMBL" id="GAA4707453.1"/>
    </source>
</evidence>
<feature type="region of interest" description="Disordered" evidence="1">
    <location>
        <begin position="82"/>
        <end position="154"/>
    </location>
</feature>
<reference evidence="3" key="1">
    <citation type="journal article" date="2019" name="Int. J. Syst. Evol. Microbiol.">
        <title>The Global Catalogue of Microorganisms (GCM) 10K type strain sequencing project: providing services to taxonomists for standard genome sequencing and annotation.</title>
        <authorList>
            <consortium name="The Broad Institute Genomics Platform"/>
            <consortium name="The Broad Institute Genome Sequencing Center for Infectious Disease"/>
            <person name="Wu L."/>
            <person name="Ma J."/>
        </authorList>
    </citation>
    <scope>NUCLEOTIDE SEQUENCE [LARGE SCALE GENOMIC DNA]</scope>
    <source>
        <strain evidence="3">JCM 17975</strain>
    </source>
</reference>
<name>A0ABP8XG80_9MICO</name>
<feature type="compositionally biased region" description="Basic and acidic residues" evidence="1">
    <location>
        <begin position="82"/>
        <end position="91"/>
    </location>
</feature>
<evidence type="ECO:0000313" key="3">
    <source>
        <dbReference type="Proteomes" id="UP001500843"/>
    </source>
</evidence>
<organism evidence="2 3">
    <name type="scientific">Promicromonospora umidemergens</name>
    <dbReference type="NCBI Taxonomy" id="629679"/>
    <lineage>
        <taxon>Bacteria</taxon>
        <taxon>Bacillati</taxon>
        <taxon>Actinomycetota</taxon>
        <taxon>Actinomycetes</taxon>
        <taxon>Micrococcales</taxon>
        <taxon>Promicromonosporaceae</taxon>
        <taxon>Promicromonospora</taxon>
    </lineage>
</organism>
<sequence>MRITIEGQTIRAVNLTTAPGRAVMALQQQTGYGLEEIAAMGEDTARQTECNKMIEFLSEHNRGRFVTWDEVLDRPLPAMIPDKDEIARAEAAEAEAEGGADGEGPTPASTDSPSVDADLADEPAPAKPARTRKSSSSTKTSRGSTSKSRAASSQ</sequence>
<evidence type="ECO:0008006" key="4">
    <source>
        <dbReference type="Google" id="ProtNLM"/>
    </source>
</evidence>
<protein>
    <recommendedName>
        <fullName evidence="4">Lsr2 protein</fullName>
    </recommendedName>
</protein>
<comment type="caution">
    <text evidence="2">The sequence shown here is derived from an EMBL/GenBank/DDBJ whole genome shotgun (WGS) entry which is preliminary data.</text>
</comment>
<evidence type="ECO:0000256" key="1">
    <source>
        <dbReference type="SAM" id="MobiDB-lite"/>
    </source>
</evidence>
<proteinExistence type="predicted"/>
<feature type="compositionally biased region" description="Low complexity" evidence="1">
    <location>
        <begin position="134"/>
        <end position="154"/>
    </location>
</feature>